<evidence type="ECO:0000256" key="2">
    <source>
        <dbReference type="HAMAP-Rule" id="MF_01843"/>
    </source>
</evidence>
<organism evidence="4 5">
    <name type="scientific">Limnofasciculus baicalensis BBK-W-15</name>
    <dbReference type="NCBI Taxonomy" id="2699891"/>
    <lineage>
        <taxon>Bacteria</taxon>
        <taxon>Bacillati</taxon>
        <taxon>Cyanobacteriota</taxon>
        <taxon>Cyanophyceae</taxon>
        <taxon>Coleofasciculales</taxon>
        <taxon>Coleofasciculaceae</taxon>
        <taxon>Limnofasciculus</taxon>
        <taxon>Limnofasciculus baicalensis</taxon>
    </lineage>
</organism>
<dbReference type="EMBL" id="JAMZMM010000023">
    <property type="protein sequence ID" value="MCP2727668.1"/>
    <property type="molecule type" value="Genomic_DNA"/>
</dbReference>
<dbReference type="HAMAP" id="MF_01843">
    <property type="entry name" value="Thf1"/>
    <property type="match status" value="1"/>
</dbReference>
<evidence type="ECO:0000256" key="1">
    <source>
        <dbReference type="ARBA" id="ARBA00023054"/>
    </source>
</evidence>
<accession>A0AAE3GPX2</accession>
<dbReference type="Proteomes" id="UP001204953">
    <property type="component" value="Unassembled WGS sequence"/>
</dbReference>
<comment type="caution">
    <text evidence="4">The sequence shown here is derived from an EMBL/GenBank/DDBJ whole genome shotgun (WGS) entry which is preliminary data.</text>
</comment>
<dbReference type="RefSeq" id="WP_254010478.1">
    <property type="nucleotide sequence ID" value="NZ_JAMZMM010000023.1"/>
</dbReference>
<dbReference type="GO" id="GO:0010207">
    <property type="term" value="P:photosystem II assembly"/>
    <property type="evidence" value="ECO:0007669"/>
    <property type="project" value="InterPro"/>
</dbReference>
<comment type="similarity">
    <text evidence="2">Belongs to the THF1 family.</text>
</comment>
<feature type="compositionally biased region" description="Basic and acidic residues" evidence="3">
    <location>
        <begin position="218"/>
        <end position="233"/>
    </location>
</feature>
<name>A0AAE3GPX2_9CYAN</name>
<keyword evidence="5" id="KW-1185">Reference proteome</keyword>
<evidence type="ECO:0000313" key="5">
    <source>
        <dbReference type="Proteomes" id="UP001204953"/>
    </source>
</evidence>
<dbReference type="PANTHER" id="PTHR34793:SF1">
    <property type="entry name" value="PROTEIN THYLAKOID FORMATION 1, CHLOROPLASTIC"/>
    <property type="match status" value="1"/>
</dbReference>
<dbReference type="InterPro" id="IPR017499">
    <property type="entry name" value="Thf1"/>
</dbReference>
<dbReference type="PANTHER" id="PTHR34793">
    <property type="entry name" value="PROTEIN THYLAKOID FORMATION 1, CHLOROPLASTIC"/>
    <property type="match status" value="1"/>
</dbReference>
<keyword evidence="1 2" id="KW-0175">Coiled coil</keyword>
<protein>
    <recommendedName>
        <fullName evidence="2">Protein Thf1</fullName>
    </recommendedName>
</protein>
<dbReference type="GO" id="GO:0030096">
    <property type="term" value="C:plasma membrane-derived thylakoid photosystem II"/>
    <property type="evidence" value="ECO:0007669"/>
    <property type="project" value="TreeGrafter"/>
</dbReference>
<comment type="function">
    <text evidence="2">May be involved in photosynthetic membrane biogenesis.</text>
</comment>
<proteinExistence type="inferred from homology"/>
<evidence type="ECO:0000256" key="3">
    <source>
        <dbReference type="SAM" id="MobiDB-lite"/>
    </source>
</evidence>
<reference evidence="4" key="1">
    <citation type="submission" date="2022-06" db="EMBL/GenBank/DDBJ databases">
        <title>New cyanobacteria of genus Symplocastrum in benthos of Lake Baikal.</title>
        <authorList>
            <person name="Sorokovikova E."/>
            <person name="Tikhonova I."/>
            <person name="Krasnopeev A."/>
            <person name="Evseev P."/>
            <person name="Gladkikh A."/>
            <person name="Belykh O."/>
        </authorList>
    </citation>
    <scope>NUCLEOTIDE SEQUENCE</scope>
    <source>
        <strain evidence="4">BBK-W-15</strain>
    </source>
</reference>
<sequence>MSNVRTVSDTKRDFYSHHTRPINSIYRRVVEELMVEMHLLSVNVDFHYDPIYALGVVTSFNRFMEGYKPEADKESIFAALCQAVGGTWQQYRQDAEGLLLIAGRLYGNDLISWLTSPTSVERSRDVPNTLNAMTTPAIGIAQNPKFKYSRLFAIGLFTLLEQGDSELVKNQKELNEVLEQISQALHLPQEKVQKDLELYRSNLEKMAQVQSAMADIIQADRKKREQRLQDKNQAETSSPDDTSNSYKEVSGRR</sequence>
<dbReference type="Pfam" id="PF11264">
    <property type="entry name" value="ThylakoidFormat"/>
    <property type="match status" value="1"/>
</dbReference>
<feature type="compositionally biased region" description="Polar residues" evidence="3">
    <location>
        <begin position="234"/>
        <end position="247"/>
    </location>
</feature>
<gene>
    <name evidence="4" type="primary">psb29</name>
    <name evidence="2" type="synonym">thf1</name>
    <name evidence="4" type="ORF">NJ959_04145</name>
</gene>
<feature type="region of interest" description="Disordered" evidence="3">
    <location>
        <begin position="217"/>
        <end position="253"/>
    </location>
</feature>
<evidence type="ECO:0000313" key="4">
    <source>
        <dbReference type="EMBL" id="MCP2727668.1"/>
    </source>
</evidence>
<dbReference type="NCBIfam" id="TIGR03060">
    <property type="entry name" value="PS_II_psb29"/>
    <property type="match status" value="1"/>
</dbReference>
<dbReference type="AlphaFoldDB" id="A0AAE3GPX2"/>